<dbReference type="GO" id="GO:0003700">
    <property type="term" value="F:DNA-binding transcription factor activity"/>
    <property type="evidence" value="ECO:0007669"/>
    <property type="project" value="InterPro"/>
</dbReference>
<dbReference type="Gene3D" id="3.30.1490.190">
    <property type="match status" value="1"/>
</dbReference>
<evidence type="ECO:0000313" key="9">
    <source>
        <dbReference type="Proteomes" id="UP000236488"/>
    </source>
</evidence>
<proteinExistence type="inferred from homology"/>
<accession>A0A2K2U6R9</accession>
<evidence type="ECO:0000256" key="3">
    <source>
        <dbReference type="ARBA" id="ARBA00022833"/>
    </source>
</evidence>
<feature type="binding site" evidence="7">
    <location>
        <position position="95"/>
    </location>
    <ligand>
        <name>Zn(2+)</name>
        <dbReference type="ChEBI" id="CHEBI:29105"/>
    </ligand>
</feature>
<name>A0A2K2U6R9_9ACTN</name>
<dbReference type="SUPFAM" id="SSF46785">
    <property type="entry name" value="Winged helix' DNA-binding domain"/>
    <property type="match status" value="1"/>
</dbReference>
<comment type="cofactor">
    <cofactor evidence="7">
        <name>Zn(2+)</name>
        <dbReference type="ChEBI" id="CHEBI:29105"/>
    </cofactor>
    <text evidence="7">Binds 1 zinc ion per subunit.</text>
</comment>
<dbReference type="GO" id="GO:1900376">
    <property type="term" value="P:regulation of secondary metabolite biosynthetic process"/>
    <property type="evidence" value="ECO:0007669"/>
    <property type="project" value="TreeGrafter"/>
</dbReference>
<dbReference type="PANTHER" id="PTHR33202:SF22">
    <property type="entry name" value="HYDROGEN PEROXIDE SENSITIVE REPRESSOR"/>
    <property type="match status" value="1"/>
</dbReference>
<evidence type="ECO:0000256" key="6">
    <source>
        <dbReference type="ARBA" id="ARBA00023163"/>
    </source>
</evidence>
<keyword evidence="3 7" id="KW-0862">Zinc</keyword>
<organism evidence="8 9">
    <name type="scientific">Rubneribacter badeniensis</name>
    <dbReference type="NCBI Taxonomy" id="2070688"/>
    <lineage>
        <taxon>Bacteria</taxon>
        <taxon>Bacillati</taxon>
        <taxon>Actinomycetota</taxon>
        <taxon>Coriobacteriia</taxon>
        <taxon>Eggerthellales</taxon>
        <taxon>Eggerthellaceae</taxon>
        <taxon>Rubneribacter</taxon>
    </lineage>
</organism>
<dbReference type="GO" id="GO:0000976">
    <property type="term" value="F:transcription cis-regulatory region binding"/>
    <property type="evidence" value="ECO:0007669"/>
    <property type="project" value="TreeGrafter"/>
</dbReference>
<dbReference type="RefSeq" id="WP_103262658.1">
    <property type="nucleotide sequence ID" value="NZ_PPEL01000010.1"/>
</dbReference>
<dbReference type="PANTHER" id="PTHR33202">
    <property type="entry name" value="ZINC UPTAKE REGULATION PROTEIN"/>
    <property type="match status" value="1"/>
</dbReference>
<dbReference type="InterPro" id="IPR043135">
    <property type="entry name" value="Fur_C"/>
</dbReference>
<dbReference type="CDD" id="cd07153">
    <property type="entry name" value="Fur_like"/>
    <property type="match status" value="1"/>
</dbReference>
<evidence type="ECO:0000256" key="5">
    <source>
        <dbReference type="ARBA" id="ARBA00023125"/>
    </source>
</evidence>
<dbReference type="GO" id="GO:0045892">
    <property type="term" value="P:negative regulation of DNA-templated transcription"/>
    <property type="evidence" value="ECO:0007669"/>
    <property type="project" value="TreeGrafter"/>
</dbReference>
<feature type="binding site" evidence="7">
    <location>
        <position position="134"/>
    </location>
    <ligand>
        <name>Zn(2+)</name>
        <dbReference type="ChEBI" id="CHEBI:29105"/>
    </ligand>
</feature>
<dbReference type="InterPro" id="IPR036388">
    <property type="entry name" value="WH-like_DNA-bd_sf"/>
</dbReference>
<dbReference type="Proteomes" id="UP000236488">
    <property type="component" value="Unassembled WGS sequence"/>
</dbReference>
<keyword evidence="2" id="KW-0678">Repressor</keyword>
<keyword evidence="4" id="KW-0805">Transcription regulation</keyword>
<sequence>MVTTTADKHDRATTRNTIQRALVLEAVRTLRDHPTSADVYEAVREHHPSISRATVYRNLGVLASRGEVTRVEVPNGADRYDFRTTPHCHALCRTCGGVFDIEMPQVDMASQVTDAHGFSIERCEIVFEGVCAQCQSRGEAHVEKDCGSCHSA</sequence>
<feature type="binding site" evidence="7">
    <location>
        <position position="131"/>
    </location>
    <ligand>
        <name>Zn(2+)</name>
        <dbReference type="ChEBI" id="CHEBI:29105"/>
    </ligand>
</feature>
<keyword evidence="5" id="KW-0238">DNA-binding</keyword>
<keyword evidence="7" id="KW-0479">Metal-binding</keyword>
<gene>
    <name evidence="8" type="ORF">C2L80_03565</name>
</gene>
<feature type="binding site" evidence="7">
    <location>
        <position position="92"/>
    </location>
    <ligand>
        <name>Zn(2+)</name>
        <dbReference type="ChEBI" id="CHEBI:29105"/>
    </ligand>
</feature>
<keyword evidence="9" id="KW-1185">Reference proteome</keyword>
<dbReference type="InterPro" id="IPR036390">
    <property type="entry name" value="WH_DNA-bd_sf"/>
</dbReference>
<dbReference type="AlphaFoldDB" id="A0A2K2U6R9"/>
<dbReference type="Gene3D" id="1.10.10.10">
    <property type="entry name" value="Winged helix-like DNA-binding domain superfamily/Winged helix DNA-binding domain"/>
    <property type="match status" value="1"/>
</dbReference>
<dbReference type="EMBL" id="PPEL01000010">
    <property type="protein sequence ID" value="PNV66033.1"/>
    <property type="molecule type" value="Genomic_DNA"/>
</dbReference>
<evidence type="ECO:0000256" key="7">
    <source>
        <dbReference type="PIRSR" id="PIRSR602481-1"/>
    </source>
</evidence>
<evidence type="ECO:0000256" key="4">
    <source>
        <dbReference type="ARBA" id="ARBA00023015"/>
    </source>
</evidence>
<dbReference type="GO" id="GO:0008270">
    <property type="term" value="F:zinc ion binding"/>
    <property type="evidence" value="ECO:0007669"/>
    <property type="project" value="TreeGrafter"/>
</dbReference>
<dbReference type="InterPro" id="IPR002481">
    <property type="entry name" value="FUR"/>
</dbReference>
<evidence type="ECO:0000256" key="2">
    <source>
        <dbReference type="ARBA" id="ARBA00022491"/>
    </source>
</evidence>
<evidence type="ECO:0000256" key="1">
    <source>
        <dbReference type="ARBA" id="ARBA00007957"/>
    </source>
</evidence>
<comment type="caution">
    <text evidence="8">The sequence shown here is derived from an EMBL/GenBank/DDBJ whole genome shotgun (WGS) entry which is preliminary data.</text>
</comment>
<evidence type="ECO:0000313" key="8">
    <source>
        <dbReference type="EMBL" id="PNV66033.1"/>
    </source>
</evidence>
<protein>
    <submittedName>
        <fullName evidence="8">Transcriptional repressor</fullName>
    </submittedName>
</protein>
<keyword evidence="6" id="KW-0804">Transcription</keyword>
<reference evidence="8 9" key="1">
    <citation type="journal article" date="2018" name="Int. J. Syst. Evol. Microbiol.">
        <title>Rubneribacter badeniensis gen. nov., sp. nov. and Enteroscipio rubneri gen. nov., sp. nov., new members of the Eggerthellaceae isolated from human faeces.</title>
        <authorList>
            <person name="Danylec N."/>
            <person name="Gobl A."/>
            <person name="Stoll D.A."/>
            <person name="Hetzer B."/>
            <person name="Kulling S.E."/>
            <person name="Huch M."/>
        </authorList>
    </citation>
    <scope>NUCLEOTIDE SEQUENCE [LARGE SCALE GENOMIC DNA]</scope>
    <source>
        <strain evidence="8 9">ResAG-85</strain>
    </source>
</reference>
<comment type="similarity">
    <text evidence="1">Belongs to the Fur family.</text>
</comment>
<dbReference type="Pfam" id="PF01475">
    <property type="entry name" value="FUR"/>
    <property type="match status" value="1"/>
</dbReference>